<evidence type="ECO:0000313" key="7">
    <source>
        <dbReference type="Proteomes" id="UP000028090"/>
    </source>
</evidence>
<evidence type="ECO:0000313" key="6">
    <source>
        <dbReference type="EMBL" id="KEQ33883.1"/>
    </source>
</evidence>
<dbReference type="PANTHER" id="PTHR11228:SF7">
    <property type="entry name" value="PQQA PEPTIDE CYCLASE"/>
    <property type="match status" value="1"/>
</dbReference>
<dbReference type="SUPFAM" id="SSF102114">
    <property type="entry name" value="Radical SAM enzymes"/>
    <property type="match status" value="1"/>
</dbReference>
<dbReference type="GO" id="GO:0046872">
    <property type="term" value="F:metal ion binding"/>
    <property type="evidence" value="ECO:0007669"/>
    <property type="project" value="UniProtKB-KW"/>
</dbReference>
<keyword evidence="4" id="KW-0411">Iron-sulfur</keyword>
<dbReference type="GO" id="GO:0051536">
    <property type="term" value="F:iron-sulfur cluster binding"/>
    <property type="evidence" value="ECO:0007669"/>
    <property type="project" value="UniProtKB-KW"/>
</dbReference>
<dbReference type="InterPro" id="IPR023885">
    <property type="entry name" value="4Fe4S-binding_SPASM_dom"/>
</dbReference>
<dbReference type="PATRIC" id="fig|28037.95.peg.2060"/>
<evidence type="ECO:0000256" key="3">
    <source>
        <dbReference type="ARBA" id="ARBA00023004"/>
    </source>
</evidence>
<proteinExistence type="predicted"/>
<dbReference type="Pfam" id="PF04055">
    <property type="entry name" value="Radical_SAM"/>
    <property type="match status" value="1"/>
</dbReference>
<keyword evidence="2" id="KW-0479">Metal-binding</keyword>
<evidence type="ECO:0000259" key="5">
    <source>
        <dbReference type="PROSITE" id="PS51918"/>
    </source>
</evidence>
<dbReference type="NCBIfam" id="TIGR04085">
    <property type="entry name" value="rSAM_more_4Fe4S"/>
    <property type="match status" value="1"/>
</dbReference>
<dbReference type="PROSITE" id="PS51918">
    <property type="entry name" value="RADICAL_SAM"/>
    <property type="match status" value="1"/>
</dbReference>
<dbReference type="Gene3D" id="3.20.20.70">
    <property type="entry name" value="Aldolase class I"/>
    <property type="match status" value="1"/>
</dbReference>
<reference evidence="6 7" key="1">
    <citation type="submission" date="2014-05" db="EMBL/GenBank/DDBJ databases">
        <authorList>
            <person name="Daugherty S.C."/>
            <person name="Tallon L.J."/>
            <person name="Sadzewicz L."/>
            <person name="Kilian M."/>
            <person name="Tettelin H."/>
        </authorList>
    </citation>
    <scope>NUCLEOTIDE SEQUENCE [LARGE SCALE GENOMIC DNA]</scope>
    <source>
        <strain evidence="6 7">SK629</strain>
    </source>
</reference>
<dbReference type="CDD" id="cd21109">
    <property type="entry name" value="SPASM"/>
    <property type="match status" value="1"/>
</dbReference>
<dbReference type="SFLD" id="SFLDS00029">
    <property type="entry name" value="Radical_SAM"/>
    <property type="match status" value="1"/>
</dbReference>
<dbReference type="Pfam" id="PF13186">
    <property type="entry name" value="SPASM"/>
    <property type="match status" value="1"/>
</dbReference>
<accession>A0A081PT60</accession>
<organism evidence="6 7">
    <name type="scientific">Streptococcus mitis</name>
    <dbReference type="NCBI Taxonomy" id="28037"/>
    <lineage>
        <taxon>Bacteria</taxon>
        <taxon>Bacillati</taxon>
        <taxon>Bacillota</taxon>
        <taxon>Bacilli</taxon>
        <taxon>Lactobacillales</taxon>
        <taxon>Streptococcaceae</taxon>
        <taxon>Streptococcus</taxon>
        <taxon>Streptococcus mitis group</taxon>
    </lineage>
</organism>
<dbReference type="Proteomes" id="UP000028090">
    <property type="component" value="Unassembled WGS sequence"/>
</dbReference>
<dbReference type="RefSeq" id="WP_042901822.1">
    <property type="nucleotide sequence ID" value="NZ_JPFU01000015.1"/>
</dbReference>
<evidence type="ECO:0000256" key="4">
    <source>
        <dbReference type="ARBA" id="ARBA00023014"/>
    </source>
</evidence>
<dbReference type="InterPro" id="IPR050377">
    <property type="entry name" value="Radical_SAM_PqqE_MftC-like"/>
</dbReference>
<dbReference type="CDD" id="cd01335">
    <property type="entry name" value="Radical_SAM"/>
    <property type="match status" value="1"/>
</dbReference>
<keyword evidence="1" id="KW-0949">S-adenosyl-L-methionine</keyword>
<dbReference type="PANTHER" id="PTHR11228">
    <property type="entry name" value="RADICAL SAM DOMAIN PROTEIN"/>
    <property type="match status" value="1"/>
</dbReference>
<evidence type="ECO:0000256" key="1">
    <source>
        <dbReference type="ARBA" id="ARBA00022691"/>
    </source>
</evidence>
<sequence length="439" mass="50848">MRRISEDILFRLEKFGGILINKTNFDRVELDETEAFFLYLVQTHGFEIAVSFFKKDIEAGKLKRALSLDIYSDKNIEGTLKDPAETLKNARKHVAKLKKHNILSFPLELVIYPSMYCDLKCGFCFLANREDRNSKPAKDWERILRQAKDNGVLSISILGGEPTRYFDIDNLLIACEKLKLKTTITTNAQLIKKSTVDILTNSNYITPVLSLQTLNPELNFELMGVRPDRQIKLAKYFKAVGKKCRINAVYTKQSYEQIIELVDFCIENKIDRFSIANYSEVTGYTKIKKKYDLADLRRLNKYVTDYITQREAKLNFATEGCHLYTAYPELINNSIEFSEFDEMYYGCRAKYTKMEIMSNGDIMPCIAFLGINRTKQNAFEKNLLDIWYDDLLYGEIRSFRTKNSKCLSCGLVKICEGGCYVNLIKEKSPEYFRDSVCKL</sequence>
<evidence type="ECO:0000256" key="2">
    <source>
        <dbReference type="ARBA" id="ARBA00022723"/>
    </source>
</evidence>
<dbReference type="InterPro" id="IPR024017">
    <property type="entry name" value="Pep_cycl_rSAM"/>
</dbReference>
<protein>
    <submittedName>
        <fullName evidence="6">KxxxW cyclic peptide radical SAM maturase</fullName>
    </submittedName>
</protein>
<dbReference type="InterPro" id="IPR013785">
    <property type="entry name" value="Aldolase_TIM"/>
</dbReference>
<dbReference type="InterPro" id="IPR006638">
    <property type="entry name" value="Elp3/MiaA/NifB-like_rSAM"/>
</dbReference>
<dbReference type="NCBIfam" id="TIGR04080">
    <property type="entry name" value="rSAM_pep_cyc"/>
    <property type="match status" value="1"/>
</dbReference>
<feature type="domain" description="Radical SAM core" evidence="5">
    <location>
        <begin position="103"/>
        <end position="317"/>
    </location>
</feature>
<dbReference type="EMBL" id="JPFU01000015">
    <property type="protein sequence ID" value="KEQ33883.1"/>
    <property type="molecule type" value="Genomic_DNA"/>
</dbReference>
<dbReference type="AlphaFoldDB" id="A0A081PT60"/>
<dbReference type="SFLD" id="SFLDF00347">
    <property type="entry name" value="KxxxW_cyclic_peptide_maturase"/>
    <property type="match status" value="1"/>
</dbReference>
<gene>
    <name evidence="6" type="primary">kwcM</name>
    <name evidence="6" type="ORF">SK629_2129</name>
</gene>
<dbReference type="SFLD" id="SFLDG01067">
    <property type="entry name" value="SPASM/twitch_domain_containing"/>
    <property type="match status" value="1"/>
</dbReference>
<dbReference type="OrthoDB" id="9808591at2"/>
<keyword evidence="3" id="KW-0408">Iron</keyword>
<dbReference type="SMART" id="SM00729">
    <property type="entry name" value="Elp3"/>
    <property type="match status" value="1"/>
</dbReference>
<dbReference type="InterPro" id="IPR007197">
    <property type="entry name" value="rSAM"/>
</dbReference>
<name>A0A081PT60_STRMT</name>
<dbReference type="GO" id="GO:0003824">
    <property type="term" value="F:catalytic activity"/>
    <property type="evidence" value="ECO:0007669"/>
    <property type="project" value="InterPro"/>
</dbReference>
<dbReference type="InterPro" id="IPR058240">
    <property type="entry name" value="rSAM_sf"/>
</dbReference>
<comment type="caution">
    <text evidence="6">The sequence shown here is derived from an EMBL/GenBank/DDBJ whole genome shotgun (WGS) entry which is preliminary data.</text>
</comment>